<feature type="compositionally biased region" description="Low complexity" evidence="1">
    <location>
        <begin position="98"/>
        <end position="140"/>
    </location>
</feature>
<feature type="region of interest" description="Disordered" evidence="1">
    <location>
        <begin position="39"/>
        <end position="153"/>
    </location>
</feature>
<proteinExistence type="predicted"/>
<feature type="compositionally biased region" description="Polar residues" evidence="1">
    <location>
        <begin position="46"/>
        <end position="55"/>
    </location>
</feature>
<accession>A0A0N1HV70</accession>
<dbReference type="OrthoDB" id="250638at2759"/>
<evidence type="ECO:0000256" key="1">
    <source>
        <dbReference type="SAM" id="MobiDB-lite"/>
    </source>
</evidence>
<feature type="compositionally biased region" description="Low complexity" evidence="1">
    <location>
        <begin position="56"/>
        <end position="77"/>
    </location>
</feature>
<dbReference type="OMA" id="SWDQLPP"/>
<gene>
    <name evidence="2" type="ORF">ABL78_6581</name>
</gene>
<dbReference type="EMBL" id="LJSK01000265">
    <property type="protein sequence ID" value="KPI84374.1"/>
    <property type="molecule type" value="Genomic_DNA"/>
</dbReference>
<protein>
    <submittedName>
        <fullName evidence="2">Uncharacterized protein</fullName>
    </submittedName>
</protein>
<dbReference type="Proteomes" id="UP000038009">
    <property type="component" value="Unassembled WGS sequence"/>
</dbReference>
<evidence type="ECO:0000313" key="3">
    <source>
        <dbReference type="Proteomes" id="UP000038009"/>
    </source>
</evidence>
<name>A0A0N1HV70_LEPSE</name>
<comment type="caution">
    <text evidence="2">The sequence shown here is derived from an EMBL/GenBank/DDBJ whole genome shotgun (WGS) entry which is preliminary data.</text>
</comment>
<keyword evidence="3" id="KW-1185">Reference proteome</keyword>
<dbReference type="VEuPathDB" id="TriTrypDB:Lsey_0265_0120"/>
<feature type="compositionally biased region" description="Pro residues" evidence="1">
    <location>
        <begin position="141"/>
        <end position="153"/>
    </location>
</feature>
<organism evidence="2 3">
    <name type="scientific">Leptomonas seymouri</name>
    <dbReference type="NCBI Taxonomy" id="5684"/>
    <lineage>
        <taxon>Eukaryota</taxon>
        <taxon>Discoba</taxon>
        <taxon>Euglenozoa</taxon>
        <taxon>Kinetoplastea</taxon>
        <taxon>Metakinetoplastina</taxon>
        <taxon>Trypanosomatida</taxon>
        <taxon>Trypanosomatidae</taxon>
        <taxon>Leishmaniinae</taxon>
        <taxon>Leptomonas</taxon>
    </lineage>
</organism>
<evidence type="ECO:0000313" key="2">
    <source>
        <dbReference type="EMBL" id="KPI84374.1"/>
    </source>
</evidence>
<sequence>MGWWPSLPLRARVDAADETRLHDAQNVIASIFEPGNRAFTSAPAAGTNTNPRTRQSTGLTSSTSLPTPTLSLHSGTPDAPKHCESTPGGLRESTERMNAWLPLWPSSSSPPASSGNAAEAESAFPLSPTTTTAASASGRASPPPSWDQLPPSPLAGYELTKRGLVDTLHTPPHTLTRAELKDLIGELSAIEQKVTYGLDKQFAGHIGSRSLHGLELLVNPCLLLTGAYLMTWKTMQLYNGALPQNSIVFTKILSLLHRRMPADQREQLAQRYRRLMRATNARVTLSFLTGLGVFSLAWVSRPSKDVMEQAPDMLLAKETSAYQQHAAASLKWCWYVYYHHPTYRSSGDV</sequence>
<dbReference type="AlphaFoldDB" id="A0A0N1HV70"/>
<reference evidence="2 3" key="1">
    <citation type="journal article" date="2015" name="PLoS Pathog.">
        <title>Leptomonas seymouri: Adaptations to the Dixenous Life Cycle Analyzed by Genome Sequencing, Transcriptome Profiling and Co-infection with Leishmania donovani.</title>
        <authorList>
            <person name="Kraeva N."/>
            <person name="Butenko A."/>
            <person name="Hlavacova J."/>
            <person name="Kostygov A."/>
            <person name="Myskova J."/>
            <person name="Grybchuk D."/>
            <person name="Lestinova T."/>
            <person name="Votypka J."/>
            <person name="Volf P."/>
            <person name="Opperdoes F."/>
            <person name="Flegontov P."/>
            <person name="Lukes J."/>
            <person name="Yurchenko V."/>
        </authorList>
    </citation>
    <scope>NUCLEOTIDE SEQUENCE [LARGE SCALE GENOMIC DNA]</scope>
    <source>
        <strain evidence="2 3">ATCC 30220</strain>
    </source>
</reference>